<evidence type="ECO:0000256" key="5">
    <source>
        <dbReference type="SAM" id="Phobius"/>
    </source>
</evidence>
<dbReference type="PIRSF" id="PIRSF006060">
    <property type="entry name" value="AA_transporter"/>
    <property type="match status" value="1"/>
</dbReference>
<accession>A0A4R2K7Z0</accession>
<dbReference type="RefSeq" id="WP_132112697.1">
    <property type="nucleotide sequence ID" value="NZ_SLWS01000001.1"/>
</dbReference>
<feature type="transmembrane region" description="Helical" evidence="5">
    <location>
        <begin position="426"/>
        <end position="445"/>
    </location>
</feature>
<evidence type="ECO:0000256" key="4">
    <source>
        <dbReference type="ARBA" id="ARBA00023136"/>
    </source>
</evidence>
<dbReference type="Pfam" id="PF13520">
    <property type="entry name" value="AA_permease_2"/>
    <property type="match status" value="1"/>
</dbReference>
<evidence type="ECO:0000256" key="1">
    <source>
        <dbReference type="ARBA" id="ARBA00004141"/>
    </source>
</evidence>
<evidence type="ECO:0000313" key="6">
    <source>
        <dbReference type="EMBL" id="TCO65938.1"/>
    </source>
</evidence>
<dbReference type="PANTHER" id="PTHR43243">
    <property type="entry name" value="INNER MEMBRANE TRANSPORTER YGJI-RELATED"/>
    <property type="match status" value="1"/>
</dbReference>
<dbReference type="AlphaFoldDB" id="A0A4R2K7Z0"/>
<evidence type="ECO:0000313" key="7">
    <source>
        <dbReference type="Proteomes" id="UP000295680"/>
    </source>
</evidence>
<feature type="transmembrane region" description="Helical" evidence="5">
    <location>
        <begin position="201"/>
        <end position="223"/>
    </location>
</feature>
<keyword evidence="2 5" id="KW-0812">Transmembrane</keyword>
<name>A0A4R2K7Z0_9PSEU</name>
<feature type="transmembrane region" description="Helical" evidence="5">
    <location>
        <begin position="44"/>
        <end position="65"/>
    </location>
</feature>
<protein>
    <submittedName>
        <fullName evidence="6">Amino acid transporter</fullName>
    </submittedName>
</protein>
<sequence>MADQPQPALPGLRAQLLRRKPPEQFDVAVGSAAKLKRSLGTFHLAMIGIGCVVGTGIFFTLSTAVPKAGPAVIVSFLIAGLAATLSALCYAEVASRIPVAGSTYSYAYASLGEFAAMAMAACLLLEYGVSTAASAVGWSGYLAKLFEDLLHVKLPYWALHAPGVSDSGQVGVVNLPAVILLLLCGLLLVRGVTESMVVNTIMVLLKLSVLALFIVLALSAFHSNNFADFAPMGMAGIGAGSASIFFTFVGVDAVSTAGEEVREPRKTLPRAILIAVGVVIVFYVLVAVAALGAQQWERFDGQEAGLAVILQDLTGQAWPGEVLSLGAVISIFSVCLVSLYGQTRILFAMGRDGMVSRRFAKVSPRTRTPVFNTVLVTVLVALGAAFFPLDALGDLTSIGTLFAFIVVALTVLILRRTNKDGPRGFRIPGGPVIPVLTVVVCGYVMISLGWITWVIFAGWLLVALAYYLLYARRHSALNALSTVDGSAETDARITI</sequence>
<proteinExistence type="predicted"/>
<organism evidence="6 7">
    <name type="scientific">Actinocrispum wychmicini</name>
    <dbReference type="NCBI Taxonomy" id="1213861"/>
    <lineage>
        <taxon>Bacteria</taxon>
        <taxon>Bacillati</taxon>
        <taxon>Actinomycetota</taxon>
        <taxon>Actinomycetes</taxon>
        <taxon>Pseudonocardiales</taxon>
        <taxon>Pseudonocardiaceae</taxon>
        <taxon>Actinocrispum</taxon>
    </lineage>
</organism>
<keyword evidence="4 5" id="KW-0472">Membrane</keyword>
<dbReference type="OrthoDB" id="9762947at2"/>
<dbReference type="EMBL" id="SLWS01000001">
    <property type="protein sequence ID" value="TCO65938.1"/>
    <property type="molecule type" value="Genomic_DNA"/>
</dbReference>
<dbReference type="Proteomes" id="UP000295680">
    <property type="component" value="Unassembled WGS sequence"/>
</dbReference>
<dbReference type="PANTHER" id="PTHR43243:SF24">
    <property type="entry name" value="CATIONIC AMINO ACID TRANSPORT INTEGRAL MEMBRANE PROTEIN ROCE-RELATED"/>
    <property type="match status" value="1"/>
</dbReference>
<dbReference type="GO" id="GO:0016020">
    <property type="term" value="C:membrane"/>
    <property type="evidence" value="ECO:0007669"/>
    <property type="project" value="UniProtKB-SubCell"/>
</dbReference>
<feature type="transmembrane region" description="Helical" evidence="5">
    <location>
        <begin position="170"/>
        <end position="189"/>
    </location>
</feature>
<comment type="caution">
    <text evidence="6">The sequence shown here is derived from an EMBL/GenBank/DDBJ whole genome shotgun (WGS) entry which is preliminary data.</text>
</comment>
<feature type="transmembrane region" description="Helical" evidence="5">
    <location>
        <begin position="105"/>
        <end position="129"/>
    </location>
</feature>
<feature type="transmembrane region" description="Helical" evidence="5">
    <location>
        <begin position="322"/>
        <end position="347"/>
    </location>
</feature>
<reference evidence="6 7" key="1">
    <citation type="submission" date="2019-03" db="EMBL/GenBank/DDBJ databases">
        <title>Genomic Encyclopedia of Type Strains, Phase IV (KMG-IV): sequencing the most valuable type-strain genomes for metagenomic binning, comparative biology and taxonomic classification.</title>
        <authorList>
            <person name="Goeker M."/>
        </authorList>
    </citation>
    <scope>NUCLEOTIDE SEQUENCE [LARGE SCALE GENOMIC DNA]</scope>
    <source>
        <strain evidence="6 7">DSM 45934</strain>
    </source>
</reference>
<evidence type="ECO:0000256" key="2">
    <source>
        <dbReference type="ARBA" id="ARBA00022692"/>
    </source>
</evidence>
<dbReference type="InterPro" id="IPR002293">
    <property type="entry name" value="AA/rel_permease1"/>
</dbReference>
<gene>
    <name evidence="6" type="ORF">EV192_1011730</name>
</gene>
<dbReference type="Gene3D" id="1.20.1740.10">
    <property type="entry name" value="Amino acid/polyamine transporter I"/>
    <property type="match status" value="1"/>
</dbReference>
<feature type="transmembrane region" description="Helical" evidence="5">
    <location>
        <begin position="395"/>
        <end position="414"/>
    </location>
</feature>
<dbReference type="GO" id="GO:0015171">
    <property type="term" value="F:amino acid transmembrane transporter activity"/>
    <property type="evidence" value="ECO:0007669"/>
    <property type="project" value="TreeGrafter"/>
</dbReference>
<feature type="transmembrane region" description="Helical" evidence="5">
    <location>
        <begin position="71"/>
        <end position="93"/>
    </location>
</feature>
<feature type="transmembrane region" description="Helical" evidence="5">
    <location>
        <begin position="229"/>
        <end position="251"/>
    </location>
</feature>
<keyword evidence="3 5" id="KW-1133">Transmembrane helix</keyword>
<feature type="transmembrane region" description="Helical" evidence="5">
    <location>
        <begin position="368"/>
        <end position="389"/>
    </location>
</feature>
<evidence type="ECO:0000256" key="3">
    <source>
        <dbReference type="ARBA" id="ARBA00022989"/>
    </source>
</evidence>
<feature type="transmembrane region" description="Helical" evidence="5">
    <location>
        <begin position="272"/>
        <end position="293"/>
    </location>
</feature>
<comment type="subcellular location">
    <subcellularLocation>
        <location evidence="1">Membrane</location>
        <topology evidence="1">Multi-pass membrane protein</topology>
    </subcellularLocation>
</comment>
<feature type="transmembrane region" description="Helical" evidence="5">
    <location>
        <begin position="451"/>
        <end position="470"/>
    </location>
</feature>
<keyword evidence="7" id="KW-1185">Reference proteome</keyword>